<dbReference type="EMBL" id="UZAM01008830">
    <property type="protein sequence ID" value="VDP06594.1"/>
    <property type="molecule type" value="Genomic_DNA"/>
</dbReference>
<evidence type="ECO:0000313" key="3">
    <source>
        <dbReference type="Proteomes" id="UP000270296"/>
    </source>
</evidence>
<feature type="compositionally biased region" description="Polar residues" evidence="1">
    <location>
        <begin position="104"/>
        <end position="122"/>
    </location>
</feature>
<proteinExistence type="predicted"/>
<evidence type="ECO:0000256" key="1">
    <source>
        <dbReference type="SAM" id="MobiDB-lite"/>
    </source>
</evidence>
<dbReference type="CDD" id="cd04508">
    <property type="entry name" value="Tudor_SF"/>
    <property type="match status" value="1"/>
</dbReference>
<accession>A0A183INL5</accession>
<keyword evidence="3" id="KW-1185">Reference proteome</keyword>
<organism evidence="4">
    <name type="scientific">Soboliphyme baturini</name>
    <dbReference type="NCBI Taxonomy" id="241478"/>
    <lineage>
        <taxon>Eukaryota</taxon>
        <taxon>Metazoa</taxon>
        <taxon>Ecdysozoa</taxon>
        <taxon>Nematoda</taxon>
        <taxon>Enoplea</taxon>
        <taxon>Dorylaimia</taxon>
        <taxon>Dioctophymatida</taxon>
        <taxon>Dioctophymatoidea</taxon>
        <taxon>Soboliphymatidae</taxon>
        <taxon>Soboliphyme</taxon>
    </lineage>
</organism>
<sequence length="330" mass="35819">MSDTVTDETTIIFQTDDGQVLDARELATAFSQAEEGAAQVVDGEGNVITITAEQLAEAGIDMANLGADQVDLILHLAQASQKAMLLSSSDAVQDDEDKRRQSLDLASSDYSQAEKSGKYMSQQHHRGFVGGSSGSEELERYHESNGSASFSNRGEMETRSERTPSGFALIGSQIEVRRGNKTYTGTVRFVRRGVGYKVEFEGGRFEWVTEDQIGFKQNDVPGTVNAAEDVQKKRDHEYLTGSMDASPARCSSGFQSCRPVGASGIASAGGSPYVTDRHFPGKESHDAGDVDFSCPICNQKVYNKEPSYIVIRIPACQRCAESKILVLDDN</sequence>
<evidence type="ECO:0000313" key="4">
    <source>
        <dbReference type="WBParaSite" id="SBAD_0000542301-mRNA-1"/>
    </source>
</evidence>
<reference evidence="2 3" key="2">
    <citation type="submission" date="2018-11" db="EMBL/GenBank/DDBJ databases">
        <authorList>
            <consortium name="Pathogen Informatics"/>
        </authorList>
    </citation>
    <scope>NUCLEOTIDE SEQUENCE [LARGE SCALE GENOMIC DNA]</scope>
</reference>
<dbReference type="WBParaSite" id="SBAD_0000542301-mRNA-1">
    <property type="protein sequence ID" value="SBAD_0000542301-mRNA-1"/>
    <property type="gene ID" value="SBAD_0000542301"/>
</dbReference>
<dbReference type="Proteomes" id="UP000270296">
    <property type="component" value="Unassembled WGS sequence"/>
</dbReference>
<gene>
    <name evidence="2" type="ORF">SBAD_LOCUS5211</name>
</gene>
<protein>
    <submittedName>
        <fullName evidence="4">Zinc finger, RING/FYVE/PHD-type</fullName>
    </submittedName>
</protein>
<name>A0A183INL5_9BILA</name>
<reference evidence="4" key="1">
    <citation type="submission" date="2016-06" db="UniProtKB">
        <authorList>
            <consortium name="WormBaseParasite"/>
        </authorList>
    </citation>
    <scope>IDENTIFICATION</scope>
</reference>
<dbReference type="AlphaFoldDB" id="A0A183INL5"/>
<feature type="region of interest" description="Disordered" evidence="1">
    <location>
        <begin position="87"/>
        <end position="164"/>
    </location>
</feature>
<dbReference type="OrthoDB" id="5845898at2759"/>
<evidence type="ECO:0000313" key="2">
    <source>
        <dbReference type="EMBL" id="VDP06594.1"/>
    </source>
</evidence>